<dbReference type="AlphaFoldDB" id="A0A1V9ZIT8"/>
<name>A0A1V9ZIT8_ACHHY</name>
<gene>
    <name evidence="2" type="ORF">ACHHYP_20426</name>
</gene>
<evidence type="ECO:0000256" key="1">
    <source>
        <dbReference type="SAM" id="MobiDB-lite"/>
    </source>
</evidence>
<protein>
    <recommendedName>
        <fullName evidence="4">Retrotransposon gag domain-containing protein</fullName>
    </recommendedName>
</protein>
<dbReference type="EMBL" id="JNBR01000093">
    <property type="protein sequence ID" value="OQR97913.1"/>
    <property type="molecule type" value="Genomic_DNA"/>
</dbReference>
<feature type="region of interest" description="Disordered" evidence="1">
    <location>
        <begin position="136"/>
        <end position="157"/>
    </location>
</feature>
<evidence type="ECO:0008006" key="4">
    <source>
        <dbReference type="Google" id="ProtNLM"/>
    </source>
</evidence>
<dbReference type="Proteomes" id="UP000243579">
    <property type="component" value="Unassembled WGS sequence"/>
</dbReference>
<comment type="caution">
    <text evidence="2">The sequence shown here is derived from an EMBL/GenBank/DDBJ whole genome shotgun (WGS) entry which is preliminary data.</text>
</comment>
<sequence length="263" mass="29062">MVELAQSQTIYSHLNRKAKRPACFEGNVHVATLVAIEKNTSTSTVDFASEVRGNVLAFNKAIDGFAQPLFSTGCADDIIKEAVADACTAKVLAFRVKLEGRPSGGAYHPLSIENDTFFVDFYSDAVGSNVESVVDQARGHPRKKSIPRGDPPKFQGDAGEDVDMWIFGTENFYHQEFGADMMNPNSGTFVAMVSANLGPNAKAWYRELLTTCAAANRLVSRDIFEAELCARFKDRDHAFKTLTEMFDLQHAHCKNQEEYAAKF</sequence>
<accession>A0A1V9ZIT8</accession>
<reference evidence="2 3" key="1">
    <citation type="journal article" date="2014" name="Genome Biol. Evol.">
        <title>The secreted proteins of Achlya hypogyna and Thraustotheca clavata identify the ancestral oomycete secretome and reveal gene acquisitions by horizontal gene transfer.</title>
        <authorList>
            <person name="Misner I."/>
            <person name="Blouin N."/>
            <person name="Leonard G."/>
            <person name="Richards T.A."/>
            <person name="Lane C.E."/>
        </authorList>
    </citation>
    <scope>NUCLEOTIDE SEQUENCE [LARGE SCALE GENOMIC DNA]</scope>
    <source>
        <strain evidence="2 3">ATCC 48635</strain>
    </source>
</reference>
<proteinExistence type="predicted"/>
<dbReference type="OrthoDB" id="129314at2759"/>
<dbReference type="STRING" id="1202772.A0A1V9ZIT8"/>
<evidence type="ECO:0000313" key="3">
    <source>
        <dbReference type="Proteomes" id="UP000243579"/>
    </source>
</evidence>
<organism evidence="2 3">
    <name type="scientific">Achlya hypogyna</name>
    <name type="common">Oomycete</name>
    <name type="synonym">Protoachlya hypogyna</name>
    <dbReference type="NCBI Taxonomy" id="1202772"/>
    <lineage>
        <taxon>Eukaryota</taxon>
        <taxon>Sar</taxon>
        <taxon>Stramenopiles</taxon>
        <taxon>Oomycota</taxon>
        <taxon>Saprolegniomycetes</taxon>
        <taxon>Saprolegniales</taxon>
        <taxon>Achlyaceae</taxon>
        <taxon>Achlya</taxon>
    </lineage>
</organism>
<keyword evidence="3" id="KW-1185">Reference proteome</keyword>
<evidence type="ECO:0000313" key="2">
    <source>
        <dbReference type="EMBL" id="OQR97913.1"/>
    </source>
</evidence>